<accession>A0A6A6GQS5</accession>
<feature type="region of interest" description="Disordered" evidence="1">
    <location>
        <begin position="114"/>
        <end position="134"/>
    </location>
</feature>
<organism evidence="2 3">
    <name type="scientific">Elsinoe ampelina</name>
    <dbReference type="NCBI Taxonomy" id="302913"/>
    <lineage>
        <taxon>Eukaryota</taxon>
        <taxon>Fungi</taxon>
        <taxon>Dikarya</taxon>
        <taxon>Ascomycota</taxon>
        <taxon>Pezizomycotina</taxon>
        <taxon>Dothideomycetes</taxon>
        <taxon>Dothideomycetidae</taxon>
        <taxon>Myriangiales</taxon>
        <taxon>Elsinoaceae</taxon>
        <taxon>Elsinoe</taxon>
    </lineage>
</organism>
<evidence type="ECO:0000313" key="3">
    <source>
        <dbReference type="Proteomes" id="UP000799538"/>
    </source>
</evidence>
<dbReference type="Proteomes" id="UP000799538">
    <property type="component" value="Unassembled WGS sequence"/>
</dbReference>
<dbReference type="AlphaFoldDB" id="A0A6A6GQS5"/>
<evidence type="ECO:0000313" key="2">
    <source>
        <dbReference type="EMBL" id="KAF2228061.1"/>
    </source>
</evidence>
<keyword evidence="3" id="KW-1185">Reference proteome</keyword>
<evidence type="ECO:0000256" key="1">
    <source>
        <dbReference type="SAM" id="MobiDB-lite"/>
    </source>
</evidence>
<protein>
    <submittedName>
        <fullName evidence="2">Uncharacterized protein</fullName>
    </submittedName>
</protein>
<reference evidence="3" key="1">
    <citation type="journal article" date="2020" name="Stud. Mycol.">
        <title>101 Dothideomycetes genomes: A test case for predicting lifestyles and emergence of pathogens.</title>
        <authorList>
            <person name="Haridas S."/>
            <person name="Albert R."/>
            <person name="Binder M."/>
            <person name="Bloem J."/>
            <person name="LaButti K."/>
            <person name="Salamov A."/>
            <person name="Andreopoulos B."/>
            <person name="Baker S."/>
            <person name="Barry K."/>
            <person name="Bills G."/>
            <person name="Bluhm B."/>
            <person name="Cannon C."/>
            <person name="Castanera R."/>
            <person name="Culley D."/>
            <person name="Daum C."/>
            <person name="Ezra D."/>
            <person name="Gonzalez J."/>
            <person name="Henrissat B."/>
            <person name="Kuo A."/>
            <person name="Liang C."/>
            <person name="Lipzen A."/>
            <person name="Lutzoni F."/>
            <person name="Magnuson J."/>
            <person name="Mondo S."/>
            <person name="Nolan M."/>
            <person name="Ohm R."/>
            <person name="Pangilinan J."/>
            <person name="Park H.-J."/>
            <person name="Ramirez L."/>
            <person name="Alfaro M."/>
            <person name="Sun H."/>
            <person name="Tritt A."/>
            <person name="Yoshinaga Y."/>
            <person name="Zwiers L.-H."/>
            <person name="Turgeon B."/>
            <person name="Goodwin S."/>
            <person name="Spatafora J."/>
            <person name="Crous P."/>
            <person name="Grigoriev I."/>
        </authorList>
    </citation>
    <scope>NUCLEOTIDE SEQUENCE [LARGE SCALE GENOMIC DNA]</scope>
    <source>
        <strain evidence="3">CECT 20119</strain>
    </source>
</reference>
<dbReference type="EMBL" id="ML992501">
    <property type="protein sequence ID" value="KAF2228061.1"/>
    <property type="molecule type" value="Genomic_DNA"/>
</dbReference>
<name>A0A6A6GQS5_9PEZI</name>
<sequence length="206" mass="21908">MPSLDATLAVQFDKATLGLTIAVMRKQILANIETLTIPHRPSLHNIHGLHPTPAPRYNVILSEHELTSMPLLQYQAAVICSDAEGMRMILHGKKEATIWAAYRDLMRITMREVGKRMSGGSPGSATSGVMGDREGQRGGMRMEMGHRRGGSGDSGVAGLESPTSVGGRVEGSVLGGMGERASYAGAEREVGKGAKSLRVLGLEGME</sequence>
<proteinExistence type="predicted"/>
<gene>
    <name evidence="2" type="ORF">BDZ85DRAFT_315556</name>
</gene>
<dbReference type="OrthoDB" id="3937745at2759"/>
<feature type="region of interest" description="Disordered" evidence="1">
    <location>
        <begin position="146"/>
        <end position="172"/>
    </location>
</feature>